<organism evidence="1">
    <name type="scientific">marine metagenome</name>
    <dbReference type="NCBI Taxonomy" id="408172"/>
    <lineage>
        <taxon>unclassified sequences</taxon>
        <taxon>metagenomes</taxon>
        <taxon>ecological metagenomes</taxon>
    </lineage>
</organism>
<sequence>MTDIDQNVRIGRLTCQDIYTSLTKDLYNLSEYQKEINLKGRDTATKVYSL</sequence>
<accession>A0A382YPW6</accession>
<dbReference type="EMBL" id="UINC01177548">
    <property type="protein sequence ID" value="SVD85254.1"/>
    <property type="molecule type" value="Genomic_DNA"/>
</dbReference>
<proteinExistence type="predicted"/>
<name>A0A382YPW6_9ZZZZ</name>
<protein>
    <submittedName>
        <fullName evidence="1">Uncharacterized protein</fullName>
    </submittedName>
</protein>
<evidence type="ECO:0000313" key="1">
    <source>
        <dbReference type="EMBL" id="SVD85254.1"/>
    </source>
</evidence>
<dbReference type="AlphaFoldDB" id="A0A382YPW6"/>
<reference evidence="1" key="1">
    <citation type="submission" date="2018-05" db="EMBL/GenBank/DDBJ databases">
        <authorList>
            <person name="Lanie J.A."/>
            <person name="Ng W.-L."/>
            <person name="Kazmierczak K.M."/>
            <person name="Andrzejewski T.M."/>
            <person name="Davidsen T.M."/>
            <person name="Wayne K.J."/>
            <person name="Tettelin H."/>
            <person name="Glass J.I."/>
            <person name="Rusch D."/>
            <person name="Podicherti R."/>
            <person name="Tsui H.-C.T."/>
            <person name="Winkler M.E."/>
        </authorList>
    </citation>
    <scope>NUCLEOTIDE SEQUENCE</scope>
</reference>
<gene>
    <name evidence="1" type="ORF">METZ01_LOCUS438108</name>
</gene>